<evidence type="ECO:0000313" key="5">
    <source>
        <dbReference type="Proteomes" id="UP001178507"/>
    </source>
</evidence>
<evidence type="ECO:0000313" key="4">
    <source>
        <dbReference type="EMBL" id="CAJ1408568.1"/>
    </source>
</evidence>
<evidence type="ECO:0000256" key="1">
    <source>
        <dbReference type="SAM" id="Coils"/>
    </source>
</evidence>
<feature type="coiled-coil region" evidence="1">
    <location>
        <begin position="214"/>
        <end position="241"/>
    </location>
</feature>
<reference evidence="4" key="1">
    <citation type="submission" date="2023-08" db="EMBL/GenBank/DDBJ databases">
        <authorList>
            <person name="Chen Y."/>
            <person name="Shah S."/>
            <person name="Dougan E. K."/>
            <person name="Thang M."/>
            <person name="Chan C."/>
        </authorList>
    </citation>
    <scope>NUCLEOTIDE SEQUENCE</scope>
</reference>
<protein>
    <recommendedName>
        <fullName evidence="3">FHA domain-containing protein</fullName>
    </recommendedName>
</protein>
<sequence>MARMLVPLHAPQESPFKLPASGSVTIGRRPTNTLVCNDISVSGKHCELLIEDGTLRVSDWSTNGTYINDERISKGDAAVLRVGDVLSLTKPHPPGAQDGTVEPPPPRVQFRVSEGLESFSPAPKPPARAATTAEGFAHDLLMQEQQCKAKITGELLLARRRLDEERSKSEAMTRDLRKAKAALDEERRRRGGAAEARDALRAEVGRLKDCRHQLPEMRSTQESLQQKHEALEIELTTQAQKACALESAVQRLREELEELQGTSGSNQLETAQETLRQAQEEAARLELSVAEAQKRAEGGQKEVERLQQELSAERARKERLEDRQALLSGELDRAGRGGASGQELLAKARQEIQGLEERVARCRGEAETQRGLSASARARQQEALKSAEQLREACVRFAEAVQNCTEKWVQGLDETPAAAPKEEKAAAAQTKGAEAPAVAIATAVATATAVANAAAAGANAAAAGANAAAAGANAAADRANVGAEVVDTAASQASSPSQPPPVPPPESSPEGARPAPAQMNPQRQWSVAVLGGTAEADSLGVLLDSPSSKRRRVSVH</sequence>
<name>A0AA36JP43_9DINO</name>
<feature type="coiled-coil region" evidence="1">
    <location>
        <begin position="162"/>
        <end position="189"/>
    </location>
</feature>
<proteinExistence type="predicted"/>
<dbReference type="SMART" id="SM00240">
    <property type="entry name" value="FHA"/>
    <property type="match status" value="1"/>
</dbReference>
<dbReference type="PROSITE" id="PS50006">
    <property type="entry name" value="FHA_DOMAIN"/>
    <property type="match status" value="1"/>
</dbReference>
<dbReference type="Gene3D" id="2.60.200.20">
    <property type="match status" value="1"/>
</dbReference>
<keyword evidence="5" id="KW-1185">Reference proteome</keyword>
<dbReference type="SUPFAM" id="SSF49879">
    <property type="entry name" value="SMAD/FHA domain"/>
    <property type="match status" value="1"/>
</dbReference>
<dbReference type="AlphaFoldDB" id="A0AA36JP43"/>
<feature type="region of interest" description="Disordered" evidence="2">
    <location>
        <begin position="485"/>
        <end position="531"/>
    </location>
</feature>
<gene>
    <name evidence="4" type="ORF">EVOR1521_LOCUS29943</name>
</gene>
<evidence type="ECO:0000259" key="3">
    <source>
        <dbReference type="PROSITE" id="PS50006"/>
    </source>
</evidence>
<keyword evidence="1" id="KW-0175">Coiled coil</keyword>
<dbReference type="InterPro" id="IPR008984">
    <property type="entry name" value="SMAD_FHA_dom_sf"/>
</dbReference>
<dbReference type="EMBL" id="CAUJNA010003727">
    <property type="protein sequence ID" value="CAJ1408568.1"/>
    <property type="molecule type" value="Genomic_DNA"/>
</dbReference>
<organism evidence="4 5">
    <name type="scientific">Effrenium voratum</name>
    <dbReference type="NCBI Taxonomy" id="2562239"/>
    <lineage>
        <taxon>Eukaryota</taxon>
        <taxon>Sar</taxon>
        <taxon>Alveolata</taxon>
        <taxon>Dinophyceae</taxon>
        <taxon>Suessiales</taxon>
        <taxon>Symbiodiniaceae</taxon>
        <taxon>Effrenium</taxon>
    </lineage>
</organism>
<comment type="caution">
    <text evidence="4">The sequence shown here is derived from an EMBL/GenBank/DDBJ whole genome shotgun (WGS) entry which is preliminary data.</text>
</comment>
<dbReference type="CDD" id="cd00060">
    <property type="entry name" value="FHA"/>
    <property type="match status" value="1"/>
</dbReference>
<accession>A0AA36JP43</accession>
<dbReference type="Pfam" id="PF00498">
    <property type="entry name" value="FHA"/>
    <property type="match status" value="1"/>
</dbReference>
<feature type="domain" description="FHA" evidence="3">
    <location>
        <begin position="24"/>
        <end position="72"/>
    </location>
</feature>
<feature type="compositionally biased region" description="Pro residues" evidence="2">
    <location>
        <begin position="497"/>
        <end position="507"/>
    </location>
</feature>
<evidence type="ECO:0000256" key="2">
    <source>
        <dbReference type="SAM" id="MobiDB-lite"/>
    </source>
</evidence>
<dbReference type="InterPro" id="IPR000253">
    <property type="entry name" value="FHA_dom"/>
</dbReference>
<dbReference type="Proteomes" id="UP001178507">
    <property type="component" value="Unassembled WGS sequence"/>
</dbReference>
<feature type="coiled-coil region" evidence="1">
    <location>
        <begin position="268"/>
        <end position="365"/>
    </location>
</feature>